<sequence length="400" mass="43878">MNRRGFLKLAGVLPAAGLLPDLAWAAEPKTKNKTEASKKIVTSSKRQKAVVLIKLAGGNDGLNTLVPQRDYSLYAKNRSATLIPKHKLNEFPLDNGMSVNPYMTSLRRWWEQGDLAWIQGVGYPHGVLSHFRSSDIWETATSAFEHSEIGWLTQVLPQYKQGLHGVVLGEGLLGPMAGKDCHTIAMQSPQVFLSQVGLVEDIQPINHGSAALKHVVNIQHQLHNAGQQLKEKLASPVRLPGFSTSVLGRKLESVAQMILSNVDTAVYKLEHSGYDTHANQLNVHNNLLFELAAALNSFGDAMKQHGRWDDVLVITYSEFGRRVQENRGGGTDHGTASVQLVMGGRVSGGRVYGENPRLNDLDGDGNLHMTTDFRAVYGTLATRWFGVNNPWSQFGSVGFV</sequence>
<keyword evidence="1 2" id="KW-0732">Signal</keyword>
<feature type="chain" id="PRO_5013069399" evidence="2">
    <location>
        <begin position="26"/>
        <end position="400"/>
    </location>
</feature>
<evidence type="ECO:0000313" key="3">
    <source>
        <dbReference type="EMBL" id="SKA78769.1"/>
    </source>
</evidence>
<dbReference type="InterPro" id="IPR010869">
    <property type="entry name" value="DUF1501"/>
</dbReference>
<dbReference type="Proteomes" id="UP000190460">
    <property type="component" value="Unassembled WGS sequence"/>
</dbReference>
<evidence type="ECO:0000256" key="1">
    <source>
        <dbReference type="ARBA" id="ARBA00022729"/>
    </source>
</evidence>
<reference evidence="3 4" key="1">
    <citation type="submission" date="2017-02" db="EMBL/GenBank/DDBJ databases">
        <authorList>
            <person name="Peterson S.W."/>
        </authorList>
    </citation>
    <scope>NUCLEOTIDE SEQUENCE [LARGE SCALE GENOMIC DNA]</scope>
    <source>
        <strain evidence="3 4">ATCC 49788</strain>
    </source>
</reference>
<dbReference type="EMBL" id="FUYB01000007">
    <property type="protein sequence ID" value="SKA78769.1"/>
    <property type="molecule type" value="Genomic_DNA"/>
</dbReference>
<evidence type="ECO:0000313" key="4">
    <source>
        <dbReference type="Proteomes" id="UP000190460"/>
    </source>
</evidence>
<dbReference type="Pfam" id="PF07394">
    <property type="entry name" value="DUF1501"/>
    <property type="match status" value="1"/>
</dbReference>
<dbReference type="NCBIfam" id="TIGR01409">
    <property type="entry name" value="TAT_signal_seq"/>
    <property type="match status" value="1"/>
</dbReference>
<proteinExistence type="predicted"/>
<dbReference type="PANTHER" id="PTHR43737">
    <property type="entry name" value="BLL7424 PROTEIN"/>
    <property type="match status" value="1"/>
</dbReference>
<dbReference type="AlphaFoldDB" id="A0A1T4WNH8"/>
<protein>
    <submittedName>
        <fullName evidence="3">Tat (Twin-arginine translocation) pathway signal sequence</fullName>
    </submittedName>
</protein>
<dbReference type="RefSeq" id="WP_078922391.1">
    <property type="nucleotide sequence ID" value="NZ_FUYB01000007.1"/>
</dbReference>
<feature type="signal peptide" evidence="2">
    <location>
        <begin position="1"/>
        <end position="25"/>
    </location>
</feature>
<keyword evidence="4" id="KW-1185">Reference proteome</keyword>
<dbReference type="PROSITE" id="PS51318">
    <property type="entry name" value="TAT"/>
    <property type="match status" value="1"/>
</dbReference>
<evidence type="ECO:0000256" key="2">
    <source>
        <dbReference type="SAM" id="SignalP"/>
    </source>
</evidence>
<organism evidence="3 4">
    <name type="scientific">Thiothrix eikelboomii</name>
    <dbReference type="NCBI Taxonomy" id="92487"/>
    <lineage>
        <taxon>Bacteria</taxon>
        <taxon>Pseudomonadati</taxon>
        <taxon>Pseudomonadota</taxon>
        <taxon>Gammaproteobacteria</taxon>
        <taxon>Thiotrichales</taxon>
        <taxon>Thiotrichaceae</taxon>
        <taxon>Thiothrix</taxon>
    </lineage>
</organism>
<gene>
    <name evidence="3" type="ORF">SAMN02745130_01926</name>
</gene>
<dbReference type="InterPro" id="IPR019546">
    <property type="entry name" value="TAT_signal_bac_arc"/>
</dbReference>
<accession>A0A1T4WNH8</accession>
<dbReference type="OrthoDB" id="9779968at2"/>
<dbReference type="STRING" id="92487.SAMN02745130_01926"/>
<dbReference type="InterPro" id="IPR006311">
    <property type="entry name" value="TAT_signal"/>
</dbReference>
<dbReference type="PANTHER" id="PTHR43737:SF1">
    <property type="entry name" value="DUF1501 DOMAIN-CONTAINING PROTEIN"/>
    <property type="match status" value="1"/>
</dbReference>
<name>A0A1T4WNH8_9GAMM</name>